<dbReference type="Proteomes" id="UP000663873">
    <property type="component" value="Unassembled WGS sequence"/>
</dbReference>
<dbReference type="AlphaFoldDB" id="A0A821UNN2"/>
<name>A0A821UNN2_9BILA</name>
<feature type="non-terminal residue" evidence="1">
    <location>
        <position position="56"/>
    </location>
</feature>
<dbReference type="EMBL" id="CAJOBP010074198">
    <property type="protein sequence ID" value="CAF4893372.1"/>
    <property type="molecule type" value="Genomic_DNA"/>
</dbReference>
<organism evidence="1 2">
    <name type="scientific">Rotaria socialis</name>
    <dbReference type="NCBI Taxonomy" id="392032"/>
    <lineage>
        <taxon>Eukaryota</taxon>
        <taxon>Metazoa</taxon>
        <taxon>Spiralia</taxon>
        <taxon>Gnathifera</taxon>
        <taxon>Rotifera</taxon>
        <taxon>Eurotatoria</taxon>
        <taxon>Bdelloidea</taxon>
        <taxon>Philodinida</taxon>
        <taxon>Philodinidae</taxon>
        <taxon>Rotaria</taxon>
    </lineage>
</organism>
<proteinExistence type="predicted"/>
<accession>A0A821UNN2</accession>
<comment type="caution">
    <text evidence="1">The sequence shown here is derived from an EMBL/GenBank/DDBJ whole genome shotgun (WGS) entry which is preliminary data.</text>
</comment>
<keyword evidence="2" id="KW-1185">Reference proteome</keyword>
<evidence type="ECO:0000313" key="1">
    <source>
        <dbReference type="EMBL" id="CAF4893372.1"/>
    </source>
</evidence>
<reference evidence="1" key="1">
    <citation type="submission" date="2021-02" db="EMBL/GenBank/DDBJ databases">
        <authorList>
            <person name="Nowell W R."/>
        </authorList>
    </citation>
    <scope>NUCLEOTIDE SEQUENCE</scope>
</reference>
<evidence type="ECO:0000313" key="2">
    <source>
        <dbReference type="Proteomes" id="UP000663873"/>
    </source>
</evidence>
<dbReference type="Gene3D" id="2.40.10.500">
    <property type="match status" value="1"/>
</dbReference>
<dbReference type="SUPFAM" id="SSF101898">
    <property type="entry name" value="NHL repeat"/>
    <property type="match status" value="1"/>
</dbReference>
<gene>
    <name evidence="1" type="ORF">UJA718_LOCUS45191</name>
</gene>
<protein>
    <submittedName>
        <fullName evidence="1">Uncharacterized protein</fullName>
    </submittedName>
</protein>
<sequence length="56" mass="6288">MTKRVVRWRRQGDTECETIISGVESKGLAIDENGSIYIVDGENNEVIRYNIGDSEA</sequence>